<reference evidence="1" key="1">
    <citation type="journal article" date="2021" name="PeerJ">
        <title>Extensive microbial diversity within the chicken gut microbiome revealed by metagenomics and culture.</title>
        <authorList>
            <person name="Gilroy R."/>
            <person name="Ravi A."/>
            <person name="Getino M."/>
            <person name="Pursley I."/>
            <person name="Horton D.L."/>
            <person name="Alikhan N.F."/>
            <person name="Baker D."/>
            <person name="Gharbi K."/>
            <person name="Hall N."/>
            <person name="Watson M."/>
            <person name="Adriaenssens E.M."/>
            <person name="Foster-Nyarko E."/>
            <person name="Jarju S."/>
            <person name="Secka A."/>
            <person name="Antonio M."/>
            <person name="Oren A."/>
            <person name="Chaudhuri R.R."/>
            <person name="La Ragione R."/>
            <person name="Hildebrand F."/>
            <person name="Pallen M.J."/>
        </authorList>
    </citation>
    <scope>NUCLEOTIDE SEQUENCE</scope>
    <source>
        <strain evidence="1">4100</strain>
    </source>
</reference>
<protein>
    <submittedName>
        <fullName evidence="1">XRE family transcriptional regulator</fullName>
    </submittedName>
</protein>
<sequence length="75" mass="9081">MNIGARIKARFDLEPKNHTVSWFARQLNCHRVNVYDIFRRSTIDTELLMRISVVLRYDFFKELSAEFESEQEKDR</sequence>
<organism evidence="1 2">
    <name type="scientific">Candidatus Amulumruptor caecigallinarius</name>
    <dbReference type="NCBI Taxonomy" id="2109911"/>
    <lineage>
        <taxon>Bacteria</taxon>
        <taxon>Pseudomonadati</taxon>
        <taxon>Bacteroidota</taxon>
        <taxon>Bacteroidia</taxon>
        <taxon>Bacteroidales</taxon>
        <taxon>Muribaculaceae</taxon>
        <taxon>Candidatus Amulumruptor</taxon>
    </lineage>
</organism>
<accession>A0A4Q0UB11</accession>
<comment type="caution">
    <text evidence="1">The sequence shown here is derived from an EMBL/GenBank/DDBJ whole genome shotgun (WGS) entry which is preliminary data.</text>
</comment>
<reference evidence="1" key="2">
    <citation type="submission" date="2021-09" db="EMBL/GenBank/DDBJ databases">
        <authorList>
            <person name="Gilroy R."/>
        </authorList>
    </citation>
    <scope>NUCLEOTIDE SEQUENCE</scope>
    <source>
        <strain evidence="1">4100</strain>
    </source>
</reference>
<dbReference type="Proteomes" id="UP000711407">
    <property type="component" value="Unassembled WGS sequence"/>
</dbReference>
<gene>
    <name evidence="1" type="ORF">K8V47_06635</name>
</gene>
<dbReference type="EMBL" id="DYXT01000034">
    <property type="protein sequence ID" value="HJE39414.1"/>
    <property type="molecule type" value="Genomic_DNA"/>
</dbReference>
<proteinExistence type="predicted"/>
<dbReference type="AlphaFoldDB" id="A0A4Q0UB11"/>
<name>A0A4Q0UB11_9BACT</name>
<evidence type="ECO:0000313" key="2">
    <source>
        <dbReference type="Proteomes" id="UP000711407"/>
    </source>
</evidence>
<evidence type="ECO:0000313" key="1">
    <source>
        <dbReference type="EMBL" id="HJE39414.1"/>
    </source>
</evidence>